<evidence type="ECO:0000259" key="21">
    <source>
        <dbReference type="PROSITE" id="PS50011"/>
    </source>
</evidence>
<organism evidence="22 23">
    <name type="scientific">Mola mola</name>
    <name type="common">Ocean sunfish</name>
    <name type="synonym">Tetraodon mola</name>
    <dbReference type="NCBI Taxonomy" id="94237"/>
    <lineage>
        <taxon>Eukaryota</taxon>
        <taxon>Metazoa</taxon>
        <taxon>Chordata</taxon>
        <taxon>Craniata</taxon>
        <taxon>Vertebrata</taxon>
        <taxon>Euteleostomi</taxon>
        <taxon>Actinopterygii</taxon>
        <taxon>Neopterygii</taxon>
        <taxon>Teleostei</taxon>
        <taxon>Neoteleostei</taxon>
        <taxon>Acanthomorphata</taxon>
        <taxon>Eupercaria</taxon>
        <taxon>Tetraodontiformes</taxon>
        <taxon>Molidae</taxon>
        <taxon>Mola</taxon>
    </lineage>
</organism>
<dbReference type="Gene3D" id="1.10.510.10">
    <property type="entry name" value="Transferase(Phosphotransferase) domain 1"/>
    <property type="match status" value="1"/>
</dbReference>
<dbReference type="Pfam" id="PF00069">
    <property type="entry name" value="Pkinase"/>
    <property type="match status" value="2"/>
</dbReference>
<keyword evidence="3" id="KW-0597">Phosphoprotein</keyword>
<reference evidence="22" key="1">
    <citation type="submission" date="2025-08" db="UniProtKB">
        <authorList>
            <consortium name="Ensembl"/>
        </authorList>
    </citation>
    <scope>IDENTIFICATION</scope>
</reference>
<dbReference type="InterPro" id="IPR054521">
    <property type="entry name" value="HRI2_3H"/>
</dbReference>
<feature type="binding site" evidence="19">
    <location>
        <position position="211"/>
    </location>
    <ligand>
        <name>ATP</name>
        <dbReference type="ChEBI" id="CHEBI:30616"/>
    </ligand>
</feature>
<dbReference type="InterPro" id="IPR011009">
    <property type="entry name" value="Kinase-like_dom_sf"/>
</dbReference>
<evidence type="ECO:0000256" key="18">
    <source>
        <dbReference type="ARBA" id="ARBA00048977"/>
    </source>
</evidence>
<evidence type="ECO:0000256" key="12">
    <source>
        <dbReference type="ARBA" id="ARBA00037982"/>
    </source>
</evidence>
<evidence type="ECO:0000256" key="2">
    <source>
        <dbReference type="ARBA" id="ARBA00022527"/>
    </source>
</evidence>
<feature type="coiled-coil region" evidence="20">
    <location>
        <begin position="608"/>
        <end position="635"/>
    </location>
</feature>
<evidence type="ECO:0000256" key="14">
    <source>
        <dbReference type="ARBA" id="ARBA00042456"/>
    </source>
</evidence>
<evidence type="ECO:0000256" key="8">
    <source>
        <dbReference type="ARBA" id="ARBA00022840"/>
    </source>
</evidence>
<dbReference type="SUPFAM" id="SSF56112">
    <property type="entry name" value="Protein kinase-like (PK-like)"/>
    <property type="match status" value="1"/>
</dbReference>
<evidence type="ECO:0000256" key="10">
    <source>
        <dbReference type="ARBA" id="ARBA00023157"/>
    </source>
</evidence>
<evidence type="ECO:0000313" key="22">
    <source>
        <dbReference type="Ensembl" id="ENSMMOP00000003526.1"/>
    </source>
</evidence>
<evidence type="ECO:0000256" key="4">
    <source>
        <dbReference type="ARBA" id="ARBA00022679"/>
    </source>
</evidence>
<comment type="catalytic activity">
    <reaction evidence="17">
        <text>L-threonyl-[protein] + ATP = O-phospho-L-threonyl-[protein] + ADP + H(+)</text>
        <dbReference type="Rhea" id="RHEA:46608"/>
        <dbReference type="Rhea" id="RHEA-COMP:11060"/>
        <dbReference type="Rhea" id="RHEA-COMP:11605"/>
        <dbReference type="ChEBI" id="CHEBI:15378"/>
        <dbReference type="ChEBI" id="CHEBI:30013"/>
        <dbReference type="ChEBI" id="CHEBI:30616"/>
        <dbReference type="ChEBI" id="CHEBI:61977"/>
        <dbReference type="ChEBI" id="CHEBI:456216"/>
        <dbReference type="EC" id="2.7.11.1"/>
    </reaction>
    <physiologicalReaction direction="left-to-right" evidence="17">
        <dbReference type="Rhea" id="RHEA:46609"/>
    </physiologicalReaction>
</comment>
<sequence length="648" mass="72661">IMHGSTSNSGLLSSAECSGSSCHSLSVHRPIKKHEVSLISLASEEDEDVQFDASDTDDSREVLMAGRNCRSIQEFASAIPNHLLLGSLLEHLCFVYESNPARSRMLFKVIGQRLAAMNLLSPLAVSDEFSTVRLQHNRAFTELLHAANSSLYSQVTGKFLSSHRAEEGLFQAQTSRYLSEFEEICRLGKGSYGKVYKVINKLDGQDYAVKKILIQNVSKDDCMKVLREVKVLSSLQHVNIVGYHTAWLEHVQHIAINNIHYLTDFFSLIHCSDESSGSSSSSIVFQSLSQAPIDAAEGANTPDRVIQPVTAVVLAQEKGQVGCPKMMRCIPKNYVPCVFLGPRELIKNSKCPATGWESSALLEEQCSRSSIEQWPESSVTKPSKEVQFHLMLYIQMQLCERSLKDWISERNTKPKEEQTSRCPYGCVDTEHTLSLLRKIIEGVEYIHSRGIMHRDLKPRNIFLHDHDCHVRIGDFGLACRDIIMDGCKSTTSPSSGKTALINFSHTTGVGTFVYAAPEQLKGSHYDSKSDMYSIGVLALELFQPFGTEMERVRTLGDLREGKIPDLFCHRWPVLANYIMKLTSQEPGARPTASQLLQSELFCSKDIVIHGLQRRVEEQEEEIMQLRRQISQLQSSHVTTALYSKLEKT</sequence>
<keyword evidence="10" id="KW-1015">Disulfide bond</keyword>
<evidence type="ECO:0000256" key="6">
    <source>
        <dbReference type="ARBA" id="ARBA00022741"/>
    </source>
</evidence>
<dbReference type="GO" id="GO:0005524">
    <property type="term" value="F:ATP binding"/>
    <property type="evidence" value="ECO:0007669"/>
    <property type="project" value="UniProtKB-UniRule"/>
</dbReference>
<dbReference type="PANTHER" id="PTHR11042:SF160">
    <property type="entry name" value="EUKARYOTIC TRANSLATION INITIATION FACTOR 2-ALPHA KINASE 1"/>
    <property type="match status" value="1"/>
</dbReference>
<comment type="subunit">
    <text evidence="16">Synthesized in an inactive form that binds to the N-terminal domain of CDC37. Has to be associated with a multiprotein complex containing Hsp90, CDC37 and PPP5C for maturation and activation by autophosphorylation. The phosphatase PPP5C modulates this activation. Homodimer; homodimerizes in presence of heme, forming a disulfide-linked inactive homodimer. Interacts with DELE1; binds both to full-length DELE1 and processed form of DELE1 (S-DELE1) in response to stress, leading to activate its protein kinase activity and trigger the integrated stress response (ISR).</text>
</comment>
<dbReference type="FunFam" id="1.10.510.10:FF:000375">
    <property type="entry name" value="Putative eukaryotic translation initiation factor 2-alpha kinase 1"/>
    <property type="match status" value="1"/>
</dbReference>
<dbReference type="InterPro" id="IPR008271">
    <property type="entry name" value="Ser/Thr_kinase_AS"/>
</dbReference>
<name>A0A3Q3VNR6_MOLML</name>
<keyword evidence="6 19" id="KW-0547">Nucleotide-binding</keyword>
<reference evidence="22" key="2">
    <citation type="submission" date="2025-09" db="UniProtKB">
        <authorList>
            <consortium name="Ensembl"/>
        </authorList>
    </citation>
    <scope>IDENTIFICATION</scope>
</reference>
<dbReference type="InterPro" id="IPR017441">
    <property type="entry name" value="Protein_kinase_ATP_BS"/>
</dbReference>
<keyword evidence="7" id="KW-0418">Kinase</keyword>
<dbReference type="Gene3D" id="3.30.200.20">
    <property type="entry name" value="Phosphorylase Kinase, domain 1"/>
    <property type="match status" value="1"/>
</dbReference>
<evidence type="ECO:0000256" key="13">
    <source>
        <dbReference type="ARBA" id="ARBA00040433"/>
    </source>
</evidence>
<dbReference type="AlphaFoldDB" id="A0A3Q3VNR6"/>
<proteinExistence type="inferred from homology"/>
<dbReference type="GO" id="GO:0017148">
    <property type="term" value="P:negative regulation of translation"/>
    <property type="evidence" value="ECO:0007669"/>
    <property type="project" value="UniProtKB-KW"/>
</dbReference>
<dbReference type="PANTHER" id="PTHR11042">
    <property type="entry name" value="EUKARYOTIC TRANSLATION INITIATION FACTOR 2-ALPHA KINASE EIF2-ALPHA KINASE -RELATED"/>
    <property type="match status" value="1"/>
</dbReference>
<keyword evidence="8 19" id="KW-0067">ATP-binding</keyword>
<dbReference type="Pfam" id="PF22949">
    <property type="entry name" value="HRI2_3H"/>
    <property type="match status" value="1"/>
</dbReference>
<comment type="similarity">
    <text evidence="12">Belongs to the protein kinase superfamily. Ser/Thr protein kinase family. GCN2 subfamily.</text>
</comment>
<dbReference type="Proteomes" id="UP000261620">
    <property type="component" value="Unplaced"/>
</dbReference>
<comment type="catalytic activity">
    <reaction evidence="18">
        <text>L-seryl-[protein] + ATP = O-phospho-L-seryl-[protein] + ADP + H(+)</text>
        <dbReference type="Rhea" id="RHEA:17989"/>
        <dbReference type="Rhea" id="RHEA-COMP:9863"/>
        <dbReference type="Rhea" id="RHEA-COMP:11604"/>
        <dbReference type="ChEBI" id="CHEBI:15378"/>
        <dbReference type="ChEBI" id="CHEBI:29999"/>
        <dbReference type="ChEBI" id="CHEBI:30616"/>
        <dbReference type="ChEBI" id="CHEBI:83421"/>
        <dbReference type="ChEBI" id="CHEBI:456216"/>
        <dbReference type="EC" id="2.7.11.1"/>
    </reaction>
    <physiologicalReaction direction="left-to-right" evidence="18">
        <dbReference type="Rhea" id="RHEA:17990"/>
    </physiologicalReaction>
</comment>
<accession>A0A3Q3VNR6</accession>
<protein>
    <recommendedName>
        <fullName evidence="13">Eukaryotic translation initiation factor 2-alpha kinase 1</fullName>
        <ecNumber evidence="1">2.7.11.1</ecNumber>
    </recommendedName>
    <alternativeName>
        <fullName evidence="15">Heme-regulated eukaryotic initiation factor eIF-2-alpha kinase</fullName>
    </alternativeName>
    <alternativeName>
        <fullName evidence="14">Hemin-sensitive initiation factor 2-alpha kinase</fullName>
    </alternativeName>
</protein>
<dbReference type="PROSITE" id="PS00107">
    <property type="entry name" value="PROTEIN_KINASE_ATP"/>
    <property type="match status" value="1"/>
</dbReference>
<evidence type="ECO:0000256" key="15">
    <source>
        <dbReference type="ARBA" id="ARBA00042914"/>
    </source>
</evidence>
<dbReference type="InterPro" id="IPR050339">
    <property type="entry name" value="CC_SR_Kinase"/>
</dbReference>
<dbReference type="GO" id="GO:0005634">
    <property type="term" value="C:nucleus"/>
    <property type="evidence" value="ECO:0007669"/>
    <property type="project" value="TreeGrafter"/>
</dbReference>
<evidence type="ECO:0000256" key="17">
    <source>
        <dbReference type="ARBA" id="ARBA00048659"/>
    </source>
</evidence>
<dbReference type="EC" id="2.7.11.1" evidence="1"/>
<evidence type="ECO:0000256" key="19">
    <source>
        <dbReference type="PROSITE-ProRule" id="PRU10141"/>
    </source>
</evidence>
<keyword evidence="2" id="KW-0723">Serine/threonine-protein kinase</keyword>
<dbReference type="CDD" id="cd14049">
    <property type="entry name" value="STKc_EIF2AK1_HRI"/>
    <property type="match status" value="1"/>
</dbReference>
<dbReference type="PROSITE" id="PS50011">
    <property type="entry name" value="PROTEIN_KINASE_DOM"/>
    <property type="match status" value="1"/>
</dbReference>
<keyword evidence="9" id="KW-0832">Ubl conjugation</keyword>
<evidence type="ECO:0000256" key="11">
    <source>
        <dbReference type="ARBA" id="ARBA00023193"/>
    </source>
</evidence>
<evidence type="ECO:0000256" key="1">
    <source>
        <dbReference type="ARBA" id="ARBA00012513"/>
    </source>
</evidence>
<evidence type="ECO:0000256" key="9">
    <source>
        <dbReference type="ARBA" id="ARBA00022843"/>
    </source>
</evidence>
<dbReference type="InterPro" id="IPR000719">
    <property type="entry name" value="Prot_kinase_dom"/>
</dbReference>
<feature type="domain" description="Protein kinase" evidence="21">
    <location>
        <begin position="181"/>
        <end position="601"/>
    </location>
</feature>
<dbReference type="GO" id="GO:0004694">
    <property type="term" value="F:eukaryotic translation initiation factor 2alpha kinase activity"/>
    <property type="evidence" value="ECO:0007669"/>
    <property type="project" value="TreeGrafter"/>
</dbReference>
<evidence type="ECO:0000256" key="16">
    <source>
        <dbReference type="ARBA" id="ARBA00046654"/>
    </source>
</evidence>
<dbReference type="GO" id="GO:0005737">
    <property type="term" value="C:cytoplasm"/>
    <property type="evidence" value="ECO:0007669"/>
    <property type="project" value="TreeGrafter"/>
</dbReference>
<dbReference type="SMART" id="SM00220">
    <property type="entry name" value="S_TKc"/>
    <property type="match status" value="1"/>
</dbReference>
<keyword evidence="4" id="KW-0808">Transferase</keyword>
<evidence type="ECO:0000256" key="3">
    <source>
        <dbReference type="ARBA" id="ARBA00022553"/>
    </source>
</evidence>
<evidence type="ECO:0000256" key="5">
    <source>
        <dbReference type="ARBA" id="ARBA00022737"/>
    </source>
</evidence>
<keyword evidence="20" id="KW-0175">Coiled coil</keyword>
<keyword evidence="5" id="KW-0677">Repeat</keyword>
<keyword evidence="23" id="KW-1185">Reference proteome</keyword>
<dbReference type="PROSITE" id="PS00108">
    <property type="entry name" value="PROTEIN_KINASE_ST"/>
    <property type="match status" value="1"/>
</dbReference>
<dbReference type="Ensembl" id="ENSMMOT00000003579.1">
    <property type="protein sequence ID" value="ENSMMOP00000003526.1"/>
    <property type="gene ID" value="ENSMMOG00000002797.1"/>
</dbReference>
<evidence type="ECO:0000256" key="20">
    <source>
        <dbReference type="SAM" id="Coils"/>
    </source>
</evidence>
<evidence type="ECO:0000256" key="7">
    <source>
        <dbReference type="ARBA" id="ARBA00022777"/>
    </source>
</evidence>
<evidence type="ECO:0000313" key="23">
    <source>
        <dbReference type="Proteomes" id="UP000261620"/>
    </source>
</evidence>
<keyword evidence="11" id="KW-0652">Protein synthesis inhibitor</keyword>